<dbReference type="PROSITE" id="PS50828">
    <property type="entry name" value="SMR"/>
    <property type="match status" value="1"/>
</dbReference>
<dbReference type="InterPro" id="IPR036063">
    <property type="entry name" value="Smr_dom_sf"/>
</dbReference>
<evidence type="ECO:0000256" key="3">
    <source>
        <dbReference type="ARBA" id="ARBA00022741"/>
    </source>
</evidence>
<dbReference type="GO" id="GO:0006298">
    <property type="term" value="P:mismatch repair"/>
    <property type="evidence" value="ECO:0007669"/>
    <property type="project" value="InterPro"/>
</dbReference>
<dbReference type="AlphaFoldDB" id="A0AAU8AAY4"/>
<dbReference type="RefSeq" id="WP_079546840.1">
    <property type="nucleotide sequence ID" value="NZ_CP117826.1"/>
</dbReference>
<dbReference type="SMART" id="SM00534">
    <property type="entry name" value="MUTSac"/>
    <property type="match status" value="1"/>
</dbReference>
<dbReference type="GO" id="GO:0043023">
    <property type="term" value="F:ribosomal large subunit binding"/>
    <property type="evidence" value="ECO:0007669"/>
    <property type="project" value="UniProtKB-UniRule"/>
</dbReference>
<evidence type="ECO:0000256" key="1">
    <source>
        <dbReference type="ARBA" id="ARBA00022722"/>
    </source>
</evidence>
<comment type="similarity">
    <text evidence="8">Belongs to the DNA mismatch repair MutS family. MutS2 subfamily.</text>
</comment>
<dbReference type="Gene3D" id="3.30.1370.110">
    <property type="match status" value="1"/>
</dbReference>
<dbReference type="GO" id="GO:0019843">
    <property type="term" value="F:rRNA binding"/>
    <property type="evidence" value="ECO:0007669"/>
    <property type="project" value="UniProtKB-UniRule"/>
</dbReference>
<protein>
    <recommendedName>
        <fullName evidence="8">Endonuclease MutS2</fullName>
        <ecNumber evidence="8">3.1.-.-</ecNumber>
    </recommendedName>
    <alternativeName>
        <fullName evidence="8">Ribosome-associated protein quality control-upstream factor</fullName>
        <shortName evidence="8">RQC-upstream factor</shortName>
        <shortName evidence="8">RqcU</shortName>
        <ecNumber evidence="8">3.6.4.-</ecNumber>
    </alternativeName>
</protein>
<feature type="domain" description="Smr" evidence="10">
    <location>
        <begin position="713"/>
        <end position="788"/>
    </location>
</feature>
<name>A0AAU8AAY4_9FIRM</name>
<evidence type="ECO:0000256" key="4">
    <source>
        <dbReference type="ARBA" id="ARBA00022801"/>
    </source>
</evidence>
<reference evidence="11" key="1">
    <citation type="submission" date="2023-02" db="EMBL/GenBank/DDBJ databases">
        <title>Gut commensal Christensenella minuta modulates host metabolism via a new class of secondary bile acids.</title>
        <authorList>
            <person name="Liu C."/>
        </authorList>
    </citation>
    <scope>NUCLEOTIDE SEQUENCE</scope>
    <source>
        <strain evidence="11">CA70</strain>
    </source>
</reference>
<feature type="binding site" evidence="8">
    <location>
        <begin position="334"/>
        <end position="341"/>
    </location>
    <ligand>
        <name>ATP</name>
        <dbReference type="ChEBI" id="CHEBI:30616"/>
    </ligand>
</feature>
<dbReference type="EC" id="3.1.-.-" evidence="8"/>
<dbReference type="GO" id="GO:0016887">
    <property type="term" value="F:ATP hydrolysis activity"/>
    <property type="evidence" value="ECO:0007669"/>
    <property type="project" value="InterPro"/>
</dbReference>
<evidence type="ECO:0000259" key="10">
    <source>
        <dbReference type="PROSITE" id="PS50828"/>
    </source>
</evidence>
<evidence type="ECO:0000256" key="8">
    <source>
        <dbReference type="HAMAP-Rule" id="MF_00092"/>
    </source>
</evidence>
<keyword evidence="1 8" id="KW-0540">Nuclease</keyword>
<evidence type="ECO:0000313" key="11">
    <source>
        <dbReference type="EMBL" id="XCC63294.1"/>
    </source>
</evidence>
<organism evidence="11">
    <name type="scientific">Christensenella massiliensis</name>
    <dbReference type="NCBI Taxonomy" id="1805714"/>
    <lineage>
        <taxon>Bacteria</taxon>
        <taxon>Bacillati</taxon>
        <taxon>Bacillota</taxon>
        <taxon>Clostridia</taxon>
        <taxon>Christensenellales</taxon>
        <taxon>Christensenellaceae</taxon>
        <taxon>Christensenella</taxon>
    </lineage>
</organism>
<dbReference type="SUPFAM" id="SSF52540">
    <property type="entry name" value="P-loop containing nucleoside triphosphate hydrolases"/>
    <property type="match status" value="1"/>
</dbReference>
<keyword evidence="2 8" id="KW-0699">rRNA-binding</keyword>
<keyword evidence="8 11" id="KW-0255">Endonuclease</keyword>
<dbReference type="SMART" id="SM00533">
    <property type="entry name" value="MUTSd"/>
    <property type="match status" value="1"/>
</dbReference>
<dbReference type="InterPro" id="IPR005747">
    <property type="entry name" value="MutS2"/>
</dbReference>
<comment type="function">
    <text evidence="8">Endonuclease that is involved in the suppression of homologous recombination and thus may have a key role in the control of bacterial genetic diversity.</text>
</comment>
<dbReference type="SUPFAM" id="SSF48334">
    <property type="entry name" value="DNA repair protein MutS, domain III"/>
    <property type="match status" value="1"/>
</dbReference>
<comment type="subunit">
    <text evidence="8">Homodimer. Binds to stalled ribosomes, contacting rRNA.</text>
</comment>
<dbReference type="HAMAP" id="MF_00092">
    <property type="entry name" value="MutS2"/>
    <property type="match status" value="1"/>
</dbReference>
<keyword evidence="3 8" id="KW-0547">Nucleotide-binding</keyword>
<dbReference type="InterPro" id="IPR002625">
    <property type="entry name" value="Smr_dom"/>
</dbReference>
<evidence type="ECO:0000256" key="9">
    <source>
        <dbReference type="SAM" id="MobiDB-lite"/>
    </source>
</evidence>
<dbReference type="EC" id="3.6.4.-" evidence="8"/>
<keyword evidence="7 8" id="KW-0238">DNA-binding</keyword>
<dbReference type="InterPro" id="IPR027417">
    <property type="entry name" value="P-loop_NTPase"/>
</dbReference>
<dbReference type="SUPFAM" id="SSF160443">
    <property type="entry name" value="SMR domain-like"/>
    <property type="match status" value="1"/>
</dbReference>
<dbReference type="CDD" id="cd06503">
    <property type="entry name" value="ATP-synt_Fo_b"/>
    <property type="match status" value="1"/>
</dbReference>
<gene>
    <name evidence="8" type="primary">mutS2</name>
    <name evidence="8" type="synonym">rqcU</name>
    <name evidence="11" type="ORF">PUP29_05105</name>
</gene>
<dbReference type="Pfam" id="PF00488">
    <property type="entry name" value="MutS_V"/>
    <property type="match status" value="1"/>
</dbReference>
<dbReference type="CDD" id="cd03280">
    <property type="entry name" value="ABC_MutS2"/>
    <property type="match status" value="1"/>
</dbReference>
<dbReference type="InterPro" id="IPR000432">
    <property type="entry name" value="DNA_mismatch_repair_MutS_C"/>
</dbReference>
<evidence type="ECO:0000256" key="7">
    <source>
        <dbReference type="ARBA" id="ARBA00023125"/>
    </source>
</evidence>
<dbReference type="PANTHER" id="PTHR48466:SF2">
    <property type="entry name" value="OS10G0509000 PROTEIN"/>
    <property type="match status" value="1"/>
</dbReference>
<dbReference type="Pfam" id="PF01713">
    <property type="entry name" value="Smr"/>
    <property type="match status" value="1"/>
</dbReference>
<dbReference type="InterPro" id="IPR036187">
    <property type="entry name" value="DNA_mismatch_repair_MutS_sf"/>
</dbReference>
<dbReference type="GO" id="GO:0140664">
    <property type="term" value="F:ATP-dependent DNA damage sensor activity"/>
    <property type="evidence" value="ECO:0007669"/>
    <property type="project" value="InterPro"/>
</dbReference>
<dbReference type="PIRSF" id="PIRSF005814">
    <property type="entry name" value="MutS_YshD"/>
    <property type="match status" value="1"/>
</dbReference>
<evidence type="ECO:0000256" key="6">
    <source>
        <dbReference type="ARBA" id="ARBA00022884"/>
    </source>
</evidence>
<keyword evidence="6 8" id="KW-0694">RNA-binding</keyword>
<accession>A0AAU8AAY4</accession>
<dbReference type="Gene3D" id="3.40.50.300">
    <property type="entry name" value="P-loop containing nucleotide triphosphate hydrolases"/>
    <property type="match status" value="1"/>
</dbReference>
<dbReference type="InterPro" id="IPR045076">
    <property type="entry name" value="MutS"/>
</dbReference>
<dbReference type="PROSITE" id="PS00486">
    <property type="entry name" value="DNA_MISMATCH_REPAIR_2"/>
    <property type="match status" value="1"/>
</dbReference>
<dbReference type="GO" id="GO:0005524">
    <property type="term" value="F:ATP binding"/>
    <property type="evidence" value="ECO:0007669"/>
    <property type="project" value="UniProtKB-UniRule"/>
</dbReference>
<dbReference type="FunFam" id="3.40.50.300:FF:000830">
    <property type="entry name" value="Endonuclease MutS2"/>
    <property type="match status" value="1"/>
</dbReference>
<dbReference type="GO" id="GO:0072344">
    <property type="term" value="P:rescue of stalled ribosome"/>
    <property type="evidence" value="ECO:0007669"/>
    <property type="project" value="UniProtKB-UniRule"/>
</dbReference>
<sequence>MNKMNLPKALEFKKILERLAEKAVSGPGKEAALTVWPESAFEAAELSMRKTMEAETMLIKRPGYPMRAFSNIEAELRRLKTGAALSCGELLRVAGVFRAAKAAGPLAKPAKDENVTLIPELARGLYYDGAALKRITDCVLSEDELADEASPELARIRKAMRRENESIREKLQSMIRSQNDSKYLQDAIITQRGGRFVVPVKAEYRGNVPGIVHERSASGATLFVEPAGVVEANNRIRELEGEEAREAARILAELTSMLYPYQKELREDIEILTELDLLFAKASLGLEMKAVPVTFERKKNLEINEGRHPLIDTQKVVPVTVHMKNGIHALVVTGPNTGGKTVTLKLVGLFAAMAQAGFFIPAKSPVRLPVFDGIFADIGDEQSIEQSLSTFSAHMKSIIFALKHAHGASLVLLDELGAGTDPQEGSALAQAVLAELDTKGCTILATTHIGELKVFAGEREGFENASMEFDAATLTPTYRLLMGVAGRSNALSISQKLGLPKHVLQNARNYMNEEHVEYSRLIENAEKAQSRADRMMNQAYQALEEAKKQRRRAEEEAQRLNEKRKKMLEQANEKAIEIINEARNTAEEAIKETRRLRKQDESQRTKTVQKVRDKLEHKKQYIEKHKKLQRKVKTLQPEDIHAGDTVTIVSMDAPATVLEPPNGRGMVRLKAGIMTVELHYTELAAGKGQEQKQAAERMSRITLSRGKAVPLELDLHGQAVDDALIILDKYLDDAFLAGHHEVRIVHGRGTGTLRNGVQQYLRTHPHVAKQRLGEYGEGGIGVTVVTLK</sequence>
<evidence type="ECO:0000256" key="2">
    <source>
        <dbReference type="ARBA" id="ARBA00022730"/>
    </source>
</evidence>
<dbReference type="InterPro" id="IPR007696">
    <property type="entry name" value="DNA_mismatch_repair_MutS_core"/>
</dbReference>
<dbReference type="GO" id="GO:0030983">
    <property type="term" value="F:mismatched DNA binding"/>
    <property type="evidence" value="ECO:0007669"/>
    <property type="project" value="InterPro"/>
</dbReference>
<dbReference type="EMBL" id="CP117826">
    <property type="protein sequence ID" value="XCC63294.1"/>
    <property type="molecule type" value="Genomic_DNA"/>
</dbReference>
<dbReference type="PANTHER" id="PTHR48466">
    <property type="entry name" value="OS10G0509000 PROTEIN-RELATED"/>
    <property type="match status" value="1"/>
</dbReference>
<feature type="region of interest" description="Disordered" evidence="9">
    <location>
        <begin position="545"/>
        <end position="565"/>
    </location>
</feature>
<proteinExistence type="inferred from homology"/>
<dbReference type="GO" id="GO:0045910">
    <property type="term" value="P:negative regulation of DNA recombination"/>
    <property type="evidence" value="ECO:0007669"/>
    <property type="project" value="InterPro"/>
</dbReference>
<comment type="function">
    <text evidence="8">Acts as a ribosome collision sensor, splitting the ribosome into its 2 subunits. Detects stalled/collided 70S ribosomes which it binds and splits by an ATP-hydrolysis driven conformational change. Acts upstream of the ribosome quality control system (RQC), a ribosome-associated complex that mediates the extraction of incompletely synthesized nascent chains from stalled ribosomes and their subsequent degradation. Probably generates substrates for RQC.</text>
</comment>
<keyword evidence="4 8" id="KW-0378">Hydrolase</keyword>
<dbReference type="GO" id="GO:0004519">
    <property type="term" value="F:endonuclease activity"/>
    <property type="evidence" value="ECO:0007669"/>
    <property type="project" value="UniProtKB-UniRule"/>
</dbReference>
<evidence type="ECO:0000256" key="5">
    <source>
        <dbReference type="ARBA" id="ARBA00022840"/>
    </source>
</evidence>
<dbReference type="NCBIfam" id="TIGR01069">
    <property type="entry name" value="mutS2"/>
    <property type="match status" value="1"/>
</dbReference>
<dbReference type="SMART" id="SM00463">
    <property type="entry name" value="SMR"/>
    <property type="match status" value="1"/>
</dbReference>
<keyword evidence="5 8" id="KW-0067">ATP-binding</keyword>